<reference evidence="1" key="1">
    <citation type="submission" date="2016-02" db="EMBL/GenBank/DDBJ databases">
        <title>WGS assembly of Manihot esculenta.</title>
        <authorList>
            <person name="Bredeson J.V."/>
            <person name="Prochnik S.E."/>
            <person name="Lyons J.B."/>
            <person name="Schmutz J."/>
            <person name="Grimwood J."/>
            <person name="Vrebalov J."/>
            <person name="Bart R.S."/>
            <person name="Amuge T."/>
            <person name="Ferguson M.E."/>
            <person name="Green R."/>
            <person name="Putnam N."/>
            <person name="Stites J."/>
            <person name="Rounsley S."/>
            <person name="Rokhsar D.S."/>
        </authorList>
    </citation>
    <scope>NUCLEOTIDE SEQUENCE [LARGE SCALE GENOMIC DNA]</scope>
    <source>
        <tissue evidence="1">Leaf</tissue>
    </source>
</reference>
<protein>
    <submittedName>
        <fullName evidence="1">Uncharacterized protein</fullName>
    </submittedName>
</protein>
<accession>A0A2C9V585</accession>
<dbReference type="AlphaFoldDB" id="A0A2C9V585"/>
<gene>
    <name evidence="1" type="ORF">MANES_10G110900</name>
</gene>
<proteinExistence type="predicted"/>
<name>A0A2C9V585_MANES</name>
<sequence length="80" mass="9506">MSRCNYNHLDQMGPKHHLKEVKISCSPTFQILLKQLSWCRFYLVVNSIVAFVLSDAEPFLATFLHYLHKLESHRRLYQTI</sequence>
<organism evidence="1">
    <name type="scientific">Manihot esculenta</name>
    <name type="common">Cassava</name>
    <name type="synonym">Jatropha manihot</name>
    <dbReference type="NCBI Taxonomy" id="3983"/>
    <lineage>
        <taxon>Eukaryota</taxon>
        <taxon>Viridiplantae</taxon>
        <taxon>Streptophyta</taxon>
        <taxon>Embryophyta</taxon>
        <taxon>Tracheophyta</taxon>
        <taxon>Spermatophyta</taxon>
        <taxon>Magnoliopsida</taxon>
        <taxon>eudicotyledons</taxon>
        <taxon>Gunneridae</taxon>
        <taxon>Pentapetalae</taxon>
        <taxon>rosids</taxon>
        <taxon>fabids</taxon>
        <taxon>Malpighiales</taxon>
        <taxon>Euphorbiaceae</taxon>
        <taxon>Crotonoideae</taxon>
        <taxon>Manihoteae</taxon>
        <taxon>Manihot</taxon>
    </lineage>
</organism>
<evidence type="ECO:0000313" key="1">
    <source>
        <dbReference type="EMBL" id="OAY39638.1"/>
    </source>
</evidence>
<dbReference type="EMBL" id="CM004396">
    <property type="protein sequence ID" value="OAY39638.1"/>
    <property type="molecule type" value="Genomic_DNA"/>
</dbReference>